<reference evidence="1" key="1">
    <citation type="journal article" date="2014" name="Front. Microbiol.">
        <title>High frequency of phylogenetically diverse reductive dehalogenase-homologous genes in deep subseafloor sedimentary metagenomes.</title>
        <authorList>
            <person name="Kawai M."/>
            <person name="Futagami T."/>
            <person name="Toyoda A."/>
            <person name="Takaki Y."/>
            <person name="Nishi S."/>
            <person name="Hori S."/>
            <person name="Arai W."/>
            <person name="Tsubouchi T."/>
            <person name="Morono Y."/>
            <person name="Uchiyama I."/>
            <person name="Ito T."/>
            <person name="Fujiyama A."/>
            <person name="Inagaki F."/>
            <person name="Takami H."/>
        </authorList>
    </citation>
    <scope>NUCLEOTIDE SEQUENCE</scope>
    <source>
        <strain evidence="1">Expedition CK06-06</strain>
    </source>
</reference>
<evidence type="ECO:0000313" key="1">
    <source>
        <dbReference type="EMBL" id="GAG53100.1"/>
    </source>
</evidence>
<dbReference type="Pfam" id="PF11369">
    <property type="entry name" value="DUF3160"/>
    <property type="match status" value="1"/>
</dbReference>
<protein>
    <recommendedName>
        <fullName evidence="2">DUF3160 domain-containing protein</fullName>
    </recommendedName>
</protein>
<comment type="caution">
    <text evidence="1">The sequence shown here is derived from an EMBL/GenBank/DDBJ whole genome shotgun (WGS) entry which is preliminary data.</text>
</comment>
<proteinExistence type="predicted"/>
<evidence type="ECO:0008006" key="2">
    <source>
        <dbReference type="Google" id="ProtNLM"/>
    </source>
</evidence>
<gene>
    <name evidence="1" type="ORF">S01H1_77891</name>
</gene>
<sequence length="78" mass="8968">MATDPNGFVLEEAIGKIFKIYVVVPVDGELRLTEGGVFSYYEFPWPLSDRLTDTKWRELLSSDQKPDLPDWTDVFIAE</sequence>
<accession>X0YB66</accession>
<dbReference type="AlphaFoldDB" id="X0YB66"/>
<dbReference type="InterPro" id="IPR022601">
    <property type="entry name" value="DUF3160"/>
</dbReference>
<dbReference type="EMBL" id="BARS01052384">
    <property type="protein sequence ID" value="GAG53100.1"/>
    <property type="molecule type" value="Genomic_DNA"/>
</dbReference>
<name>X0YB66_9ZZZZ</name>
<organism evidence="1">
    <name type="scientific">marine sediment metagenome</name>
    <dbReference type="NCBI Taxonomy" id="412755"/>
    <lineage>
        <taxon>unclassified sequences</taxon>
        <taxon>metagenomes</taxon>
        <taxon>ecological metagenomes</taxon>
    </lineage>
</organism>